<protein>
    <submittedName>
        <fullName evidence="2">CDP-glucose 4,6-dehydratase</fullName>
        <ecNumber evidence="3">4.2.1.45</ecNumber>
    </submittedName>
</protein>
<evidence type="ECO:0000313" key="4">
    <source>
        <dbReference type="Proteomes" id="UP000185161"/>
    </source>
</evidence>
<dbReference type="OrthoDB" id="9801785at2"/>
<dbReference type="Proteomes" id="UP000286681">
    <property type="component" value="Unassembled WGS sequence"/>
</dbReference>
<dbReference type="KEGG" id="skr:BRX40_15875"/>
<dbReference type="SUPFAM" id="SSF51735">
    <property type="entry name" value="NAD(P)-binding Rossmann-fold domains"/>
    <property type="match status" value="1"/>
</dbReference>
<dbReference type="InterPro" id="IPR013445">
    <property type="entry name" value="CDP_4_6_deHydtase"/>
</dbReference>
<name>A0A1L6JCR6_9SPHN</name>
<dbReference type="Gene3D" id="3.90.25.10">
    <property type="entry name" value="UDP-galactose 4-epimerase, domain 1"/>
    <property type="match status" value="1"/>
</dbReference>
<dbReference type="PANTHER" id="PTHR43000">
    <property type="entry name" value="DTDP-D-GLUCOSE 4,6-DEHYDRATASE-RELATED"/>
    <property type="match status" value="1"/>
</dbReference>
<dbReference type="Pfam" id="PF16363">
    <property type="entry name" value="GDP_Man_Dehyd"/>
    <property type="match status" value="1"/>
</dbReference>
<dbReference type="EMBL" id="CP018820">
    <property type="protein sequence ID" value="APR53705.1"/>
    <property type="molecule type" value="Genomic_DNA"/>
</dbReference>
<dbReference type="RefSeq" id="WP_075152262.1">
    <property type="nucleotide sequence ID" value="NZ_CP018820.1"/>
</dbReference>
<evidence type="ECO:0000313" key="2">
    <source>
        <dbReference type="EMBL" id="APR53705.1"/>
    </source>
</evidence>
<reference evidence="4" key="2">
    <citation type="submission" date="2016-12" db="EMBL/GenBank/DDBJ databases">
        <title>Whole genome sequencing of Sphingomonas sp. ABOJV.</title>
        <authorList>
            <person name="Conlan S."/>
            <person name="Thomas P.J."/>
            <person name="Mullikin J."/>
            <person name="Palmore T.N."/>
            <person name="Frank K.M."/>
            <person name="Segre J.A."/>
        </authorList>
    </citation>
    <scope>NUCLEOTIDE SEQUENCE [LARGE SCALE GENOMIC DNA]</scope>
    <source>
        <strain evidence="4">ABOJV</strain>
    </source>
</reference>
<dbReference type="GeneID" id="44134041"/>
<keyword evidence="3" id="KW-0456">Lyase</keyword>
<feature type="domain" description="NAD(P)-binding" evidence="1">
    <location>
        <begin position="21"/>
        <end position="333"/>
    </location>
</feature>
<organism evidence="2 4">
    <name type="scientific">Sphingomonas koreensis</name>
    <dbReference type="NCBI Taxonomy" id="93064"/>
    <lineage>
        <taxon>Bacteria</taxon>
        <taxon>Pseudomonadati</taxon>
        <taxon>Pseudomonadota</taxon>
        <taxon>Alphaproteobacteria</taxon>
        <taxon>Sphingomonadales</taxon>
        <taxon>Sphingomonadaceae</taxon>
        <taxon>Sphingomonas</taxon>
    </lineage>
</organism>
<gene>
    <name evidence="3" type="primary">rfbG</name>
    <name evidence="2" type="ORF">BRX40_15875</name>
    <name evidence="3" type="ORF">CA257_05120</name>
</gene>
<dbReference type="InterPro" id="IPR016040">
    <property type="entry name" value="NAD(P)-bd_dom"/>
</dbReference>
<dbReference type="EMBL" id="QQWO01000003">
    <property type="protein sequence ID" value="RSV06285.1"/>
    <property type="molecule type" value="Genomic_DNA"/>
</dbReference>
<evidence type="ECO:0000313" key="5">
    <source>
        <dbReference type="Proteomes" id="UP000286681"/>
    </source>
</evidence>
<reference evidence="3 5" key="3">
    <citation type="submission" date="2018-07" db="EMBL/GenBank/DDBJ databases">
        <title>Genomic and Epidemiologic Investigation of an Indolent Hospital Outbreak.</title>
        <authorList>
            <person name="Johnson R.C."/>
            <person name="Deming C."/>
            <person name="Conlan S."/>
            <person name="Zellmer C.J."/>
            <person name="Michelin A.V."/>
            <person name="Lee-Lin S."/>
            <person name="Thomas P.J."/>
            <person name="Park M."/>
            <person name="Weingarten R.A."/>
            <person name="Less J."/>
            <person name="Dekker J.P."/>
            <person name="Frank K.M."/>
            <person name="Musser K.A."/>
            <person name="Mcquiston J.R."/>
            <person name="Henderson D.K."/>
            <person name="Lau A.F."/>
            <person name="Palmore T.N."/>
            <person name="Segre J.A."/>
        </authorList>
    </citation>
    <scope>NUCLEOTIDE SEQUENCE [LARGE SCALE GENOMIC DNA]</scope>
    <source>
        <strain evidence="3 5">SK-NIH.Env10_0317</strain>
    </source>
</reference>
<dbReference type="EC" id="4.2.1.45" evidence="3"/>
<evidence type="ECO:0000259" key="1">
    <source>
        <dbReference type="Pfam" id="PF16363"/>
    </source>
</evidence>
<dbReference type="InterPro" id="IPR036291">
    <property type="entry name" value="NAD(P)-bd_dom_sf"/>
</dbReference>
<dbReference type="AlphaFoldDB" id="A0A1L6JCR6"/>
<sequence length="386" mass="42020">MREVRFDEDRLSRALAGRRILLTGHTGFKGGWLALWLRRLGADTTAVALLPHDREPSFFQAAGIADIVDHRVCDIGNETAFLRTVEDCDPHLVIHMAAQALVRPSYAAPVATLQTNVVGTAVVLEAARRFPSLQGAIIVTSDKCYENLGWPWGYRETDRLGGSDPYSVSKGCAELVVEAYRRSFFRDPGSPVLATARAGNVFGGGDWATDRLVPDIVRAVAAGKPVHIRNPASVRPWQHVLEPLAGYLMLAARIAEGDRSVAGAWNFGPDSEATVDVATLAALLESAWGHRSPQFVFGDEKDAPPEAHFLHLDSAKARSALGWRPRLALRDSVALTVEWYRAALDGNTRLRALSERQIDRYVRGVHPVQPTGFAFDPVFGGAAACA</sequence>
<dbReference type="NCBIfam" id="TIGR02622">
    <property type="entry name" value="CDP_4_6_dhtase"/>
    <property type="match status" value="1"/>
</dbReference>
<dbReference type="Proteomes" id="UP000185161">
    <property type="component" value="Chromosome"/>
</dbReference>
<proteinExistence type="predicted"/>
<dbReference type="STRING" id="93064.BRX40_15875"/>
<dbReference type="Gene3D" id="3.40.50.720">
    <property type="entry name" value="NAD(P)-binding Rossmann-like Domain"/>
    <property type="match status" value="1"/>
</dbReference>
<evidence type="ECO:0000313" key="3">
    <source>
        <dbReference type="EMBL" id="RSV06285.1"/>
    </source>
</evidence>
<keyword evidence="4" id="KW-1185">Reference proteome</keyword>
<dbReference type="GO" id="GO:0047733">
    <property type="term" value="F:CDP-glucose 4,6-dehydratase activity"/>
    <property type="evidence" value="ECO:0007669"/>
    <property type="project" value="UniProtKB-EC"/>
</dbReference>
<reference evidence="2" key="1">
    <citation type="submission" date="2016-12" db="EMBL/GenBank/DDBJ databases">
        <title>Whole genome sequencing of Sphingomonas koreensis.</title>
        <authorList>
            <person name="Conlan S."/>
            <person name="Thomas P.J."/>
            <person name="Mullikin J."/>
            <person name="Palmore T.N."/>
            <person name="Frank K.M."/>
            <person name="Segre J.A."/>
        </authorList>
    </citation>
    <scope>NUCLEOTIDE SEQUENCE</scope>
    <source>
        <strain evidence="2">ABOJV</strain>
    </source>
</reference>
<accession>A0A1L6JCR6</accession>